<dbReference type="FunFam" id="3.40.50.300:FF:000433">
    <property type="entry name" value="Estrogen sulfotransferase"/>
    <property type="match status" value="2"/>
</dbReference>
<protein>
    <recommendedName>
        <fullName evidence="3">Sulfotransferase domain-containing protein</fullName>
    </recommendedName>
</protein>
<feature type="domain" description="Sulfotransferase" evidence="3">
    <location>
        <begin position="417"/>
        <end position="675"/>
    </location>
</feature>
<name>A0A913ZWV1_PATMI</name>
<accession>A0A913ZWV1</accession>
<evidence type="ECO:0000256" key="1">
    <source>
        <dbReference type="ARBA" id="ARBA00005771"/>
    </source>
</evidence>
<evidence type="ECO:0000313" key="4">
    <source>
        <dbReference type="EnsemblMetazoa" id="XP_038056128.1"/>
    </source>
</evidence>
<dbReference type="AlphaFoldDB" id="A0A913ZWV1"/>
<organism evidence="4 5">
    <name type="scientific">Patiria miniata</name>
    <name type="common">Bat star</name>
    <name type="synonym">Asterina miniata</name>
    <dbReference type="NCBI Taxonomy" id="46514"/>
    <lineage>
        <taxon>Eukaryota</taxon>
        <taxon>Metazoa</taxon>
        <taxon>Echinodermata</taxon>
        <taxon>Eleutherozoa</taxon>
        <taxon>Asterozoa</taxon>
        <taxon>Asteroidea</taxon>
        <taxon>Valvatacea</taxon>
        <taxon>Valvatida</taxon>
        <taxon>Asterinidae</taxon>
        <taxon>Patiria</taxon>
    </lineage>
</organism>
<reference evidence="4" key="1">
    <citation type="submission" date="2022-11" db="UniProtKB">
        <authorList>
            <consortium name="EnsemblMetazoa"/>
        </authorList>
    </citation>
    <scope>IDENTIFICATION</scope>
</reference>
<evidence type="ECO:0000256" key="2">
    <source>
        <dbReference type="ARBA" id="ARBA00022679"/>
    </source>
</evidence>
<dbReference type="PANTHER" id="PTHR11783">
    <property type="entry name" value="SULFOTRANSFERASE SULT"/>
    <property type="match status" value="1"/>
</dbReference>
<dbReference type="RefSeq" id="XP_038056128.1">
    <property type="nucleotide sequence ID" value="XM_038200200.1"/>
</dbReference>
<dbReference type="GO" id="GO:0008146">
    <property type="term" value="F:sulfotransferase activity"/>
    <property type="evidence" value="ECO:0007669"/>
    <property type="project" value="InterPro"/>
</dbReference>
<dbReference type="Proteomes" id="UP000887568">
    <property type="component" value="Unplaced"/>
</dbReference>
<dbReference type="GeneID" id="119728124"/>
<dbReference type="SUPFAM" id="SSF52540">
    <property type="entry name" value="P-loop containing nucleoside triphosphate hydrolases"/>
    <property type="match status" value="2"/>
</dbReference>
<keyword evidence="2" id="KW-0808">Transferase</keyword>
<dbReference type="InterPro" id="IPR000863">
    <property type="entry name" value="Sulfotransferase_dom"/>
</dbReference>
<dbReference type="Pfam" id="PF00685">
    <property type="entry name" value="Sulfotransfer_1"/>
    <property type="match status" value="2"/>
</dbReference>
<comment type="similarity">
    <text evidence="1">Belongs to the sulfotransferase 1 family.</text>
</comment>
<proteinExistence type="inferred from homology"/>
<evidence type="ECO:0000259" key="3">
    <source>
        <dbReference type="Pfam" id="PF00685"/>
    </source>
</evidence>
<evidence type="ECO:0000313" key="5">
    <source>
        <dbReference type="Proteomes" id="UP000887568"/>
    </source>
</evidence>
<sequence>MDKYVTLEEYRQMWGEAELLHRPDEEYEGIKLYPCMAKSVERLKTWTVREDDVWIVTFMKAGTTWAQEIVSCIMQDGDLEAVNKRHTDFRVLFIESDFLEQIRRLKNLPDTLQIADETPSPRILKTHLPGPLLPPQIWQKKPKIVYVLRNPKDLAVSFFHFSKMGETDPKILAQTFGEFLEEMLEGKNHYGPWWDHYLYFWRLRHEENILILRFEDMKQDLRSNVQKVSKFLGKNLSDEKLDAITEHCTFGTMKKNKMSHHGNLIDQKNSPEGSSFMRKGKVGDWKTHFTVAQNEAMDALIRDKLHGTGLKFDYQPRDKNNHKSIEVNHKSNTHQSPTFTISSQVITTLTTEFLWQCPSPGSRERSCDKLPIRYVDQQLWCEAELLHHPDKEYDGIKLYPSMAKSVEDLKTWTVREDDVWIVTFMKAGTTWAQEIVSCLMQDGDLEAVNKRHTVFRVLFIEKDFPEQIRRLHDLPDTLQIADETPSPRMFKTHLPGPLLPPQIWQKKPKIVYVLRNPKDLAVSFFHFSKIGQTDPKILARTFGEFFEEFLAGTNHYGPWWDHYLYFWRLRHEENILLLRFEDMKLDLRSNVQKVSKFLGKNLSDEKLDAVTEHCTFGTMKKNEMAHLDNLLDKKDSPEGSSFMRKGKVGDWKTHFTVAQNEAMDALIRDKLHGTGLKFDYQ</sequence>
<keyword evidence="5" id="KW-1185">Reference proteome</keyword>
<dbReference type="OMA" id="GTNHYGP"/>
<dbReference type="OrthoDB" id="205623at2759"/>
<feature type="domain" description="Sulfotransferase" evidence="3">
    <location>
        <begin position="51"/>
        <end position="309"/>
    </location>
</feature>
<dbReference type="InterPro" id="IPR027417">
    <property type="entry name" value="P-loop_NTPase"/>
</dbReference>
<dbReference type="EnsemblMetazoa" id="XM_038200200.1">
    <property type="protein sequence ID" value="XP_038056128.1"/>
    <property type="gene ID" value="LOC119728124"/>
</dbReference>
<dbReference type="Gene3D" id="3.40.50.300">
    <property type="entry name" value="P-loop containing nucleotide triphosphate hydrolases"/>
    <property type="match status" value="2"/>
</dbReference>